<accession>A0A9D4ZMS6</accession>
<evidence type="ECO:0000313" key="2">
    <source>
        <dbReference type="Proteomes" id="UP000886520"/>
    </source>
</evidence>
<dbReference type="OrthoDB" id="10537446at2759"/>
<keyword evidence="2" id="KW-1185">Reference proteome</keyword>
<organism evidence="1 2">
    <name type="scientific">Adiantum capillus-veneris</name>
    <name type="common">Maidenhair fern</name>
    <dbReference type="NCBI Taxonomy" id="13818"/>
    <lineage>
        <taxon>Eukaryota</taxon>
        <taxon>Viridiplantae</taxon>
        <taxon>Streptophyta</taxon>
        <taxon>Embryophyta</taxon>
        <taxon>Tracheophyta</taxon>
        <taxon>Polypodiopsida</taxon>
        <taxon>Polypodiidae</taxon>
        <taxon>Polypodiales</taxon>
        <taxon>Pteridineae</taxon>
        <taxon>Pteridaceae</taxon>
        <taxon>Vittarioideae</taxon>
        <taxon>Adiantum</taxon>
    </lineage>
</organism>
<dbReference type="EMBL" id="JABFUD020000004">
    <property type="protein sequence ID" value="KAI5081428.1"/>
    <property type="molecule type" value="Genomic_DNA"/>
</dbReference>
<protein>
    <submittedName>
        <fullName evidence="1">Uncharacterized protein</fullName>
    </submittedName>
</protein>
<evidence type="ECO:0000313" key="1">
    <source>
        <dbReference type="EMBL" id="KAI5081428.1"/>
    </source>
</evidence>
<comment type="caution">
    <text evidence="1">The sequence shown here is derived from an EMBL/GenBank/DDBJ whole genome shotgun (WGS) entry which is preliminary data.</text>
</comment>
<proteinExistence type="predicted"/>
<gene>
    <name evidence="1" type="ORF">GOP47_0004611</name>
</gene>
<reference evidence="1" key="1">
    <citation type="submission" date="2021-01" db="EMBL/GenBank/DDBJ databases">
        <title>Adiantum capillus-veneris genome.</title>
        <authorList>
            <person name="Fang Y."/>
            <person name="Liao Q."/>
        </authorList>
    </citation>
    <scope>NUCLEOTIDE SEQUENCE</scope>
    <source>
        <strain evidence="1">H3</strain>
        <tissue evidence="1">Leaf</tissue>
    </source>
</reference>
<dbReference type="Proteomes" id="UP000886520">
    <property type="component" value="Chromosome 4"/>
</dbReference>
<dbReference type="AlphaFoldDB" id="A0A9D4ZMS6"/>
<sequence>MGEAHHKAWDFGNFTLLAPFTESFLLLLLNDVDKIAVKIGLQQIADSSTSSLVENTLVATPFTMSSFDNRRCGIAFGCMVGVKNVISTARKDTNYTTQVHCPFIQYGCEHVGQGDH</sequence>
<name>A0A9D4ZMS6_ADICA</name>